<dbReference type="SUPFAM" id="SSF54523">
    <property type="entry name" value="Pili subunits"/>
    <property type="match status" value="1"/>
</dbReference>
<dbReference type="PANTHER" id="PTHR30093:SF44">
    <property type="entry name" value="TYPE II SECRETION SYSTEM CORE PROTEIN G"/>
    <property type="match status" value="1"/>
</dbReference>
<keyword evidence="2" id="KW-0488">Methylation</keyword>
<evidence type="ECO:0000256" key="5">
    <source>
        <dbReference type="ARBA" id="ARBA00023136"/>
    </source>
</evidence>
<dbReference type="Pfam" id="PF08334">
    <property type="entry name" value="T2SSG"/>
    <property type="match status" value="1"/>
</dbReference>
<dbReference type="PANTHER" id="PTHR30093">
    <property type="entry name" value="GENERAL SECRETION PATHWAY PROTEIN G"/>
    <property type="match status" value="1"/>
</dbReference>
<evidence type="ECO:0000313" key="8">
    <source>
        <dbReference type="EMBL" id="OGM79423.1"/>
    </source>
</evidence>
<dbReference type="InterPro" id="IPR012902">
    <property type="entry name" value="N_methyl_site"/>
</dbReference>
<accession>A0A1F8CSV0</accession>
<evidence type="ECO:0000256" key="6">
    <source>
        <dbReference type="SAM" id="Phobius"/>
    </source>
</evidence>
<protein>
    <recommendedName>
        <fullName evidence="7">Type II secretion system protein GspG C-terminal domain-containing protein</fullName>
    </recommendedName>
</protein>
<dbReference type="Proteomes" id="UP000178999">
    <property type="component" value="Unassembled WGS sequence"/>
</dbReference>
<dbReference type="Gene3D" id="3.30.700.10">
    <property type="entry name" value="Glycoprotein, Type 4 Pilin"/>
    <property type="match status" value="1"/>
</dbReference>
<evidence type="ECO:0000256" key="2">
    <source>
        <dbReference type="ARBA" id="ARBA00022481"/>
    </source>
</evidence>
<feature type="domain" description="Type II secretion system protein GspG C-terminal" evidence="7">
    <location>
        <begin position="39"/>
        <end position="122"/>
    </location>
</feature>
<comment type="caution">
    <text evidence="8">The sequence shown here is derived from an EMBL/GenBank/DDBJ whole genome shotgun (WGS) entry which is preliminary data.</text>
</comment>
<dbReference type="GO" id="GO:0015628">
    <property type="term" value="P:protein secretion by the type II secretion system"/>
    <property type="evidence" value="ECO:0007669"/>
    <property type="project" value="InterPro"/>
</dbReference>
<dbReference type="GO" id="GO:0015627">
    <property type="term" value="C:type II protein secretion system complex"/>
    <property type="evidence" value="ECO:0007669"/>
    <property type="project" value="InterPro"/>
</dbReference>
<feature type="transmembrane region" description="Helical" evidence="6">
    <location>
        <begin position="12"/>
        <end position="35"/>
    </location>
</feature>
<dbReference type="AlphaFoldDB" id="A0A1F8CSV0"/>
<evidence type="ECO:0000256" key="4">
    <source>
        <dbReference type="ARBA" id="ARBA00022989"/>
    </source>
</evidence>
<comment type="subcellular location">
    <subcellularLocation>
        <location evidence="1">Membrane</location>
        <topology evidence="1">Single-pass membrane protein</topology>
    </subcellularLocation>
</comment>
<reference evidence="8 9" key="1">
    <citation type="journal article" date="2016" name="Nat. Commun.">
        <title>Thousands of microbial genomes shed light on interconnected biogeochemical processes in an aquifer system.</title>
        <authorList>
            <person name="Anantharaman K."/>
            <person name="Brown C.T."/>
            <person name="Hug L.A."/>
            <person name="Sharon I."/>
            <person name="Castelle C.J."/>
            <person name="Probst A.J."/>
            <person name="Thomas B.C."/>
            <person name="Singh A."/>
            <person name="Wilkins M.J."/>
            <person name="Karaoz U."/>
            <person name="Brodie E.L."/>
            <person name="Williams K.H."/>
            <person name="Hubbard S.S."/>
            <person name="Banfield J.F."/>
        </authorList>
    </citation>
    <scope>NUCLEOTIDE SEQUENCE [LARGE SCALE GENOMIC DNA]</scope>
</reference>
<gene>
    <name evidence="8" type="ORF">A2382_03030</name>
</gene>
<keyword evidence="3 6" id="KW-0812">Transmembrane</keyword>
<evidence type="ECO:0000256" key="1">
    <source>
        <dbReference type="ARBA" id="ARBA00004167"/>
    </source>
</evidence>
<dbReference type="STRING" id="1802538.A2382_03030"/>
<organism evidence="8 9">
    <name type="scientific">Candidatus Woesebacteria bacterium RIFOXYB1_FULL_38_16</name>
    <dbReference type="NCBI Taxonomy" id="1802538"/>
    <lineage>
        <taxon>Bacteria</taxon>
        <taxon>Candidatus Woeseibacteriota</taxon>
    </lineage>
</organism>
<name>A0A1F8CSV0_9BACT</name>
<proteinExistence type="predicted"/>
<evidence type="ECO:0000313" key="9">
    <source>
        <dbReference type="Proteomes" id="UP000178999"/>
    </source>
</evidence>
<evidence type="ECO:0000256" key="3">
    <source>
        <dbReference type="ARBA" id="ARBA00022692"/>
    </source>
</evidence>
<dbReference type="InterPro" id="IPR000983">
    <property type="entry name" value="Bac_GSPG_pilin"/>
</dbReference>
<dbReference type="GO" id="GO:0016020">
    <property type="term" value="C:membrane"/>
    <property type="evidence" value="ECO:0007669"/>
    <property type="project" value="UniProtKB-SubCell"/>
</dbReference>
<keyword evidence="5 6" id="KW-0472">Membrane</keyword>
<dbReference type="InterPro" id="IPR045584">
    <property type="entry name" value="Pilin-like"/>
</dbReference>
<evidence type="ECO:0000259" key="7">
    <source>
        <dbReference type="Pfam" id="PF08334"/>
    </source>
</evidence>
<dbReference type="InterPro" id="IPR013545">
    <property type="entry name" value="T2SS_protein-GspG_C"/>
</dbReference>
<sequence length="154" mass="16674">MSIVNIKMKKAFTLIEVLVVIAILGVLMTISIFALNSARQNARDARRKADLEAIRAALEIYRSDCFSYPLAVTDQVPTPLIGDDISSSQCLSTNIYANSTPQDPSTGRIYRYARLTATRYELCASLEGQTTAVTCGGSSDCGTGFTCTYKVVSP</sequence>
<keyword evidence="4 6" id="KW-1133">Transmembrane helix</keyword>
<dbReference type="Pfam" id="PF07963">
    <property type="entry name" value="N_methyl"/>
    <property type="match status" value="1"/>
</dbReference>
<dbReference type="NCBIfam" id="TIGR02532">
    <property type="entry name" value="IV_pilin_GFxxxE"/>
    <property type="match status" value="1"/>
</dbReference>
<dbReference type="PRINTS" id="PR00813">
    <property type="entry name" value="BCTERIALGSPG"/>
</dbReference>
<dbReference type="EMBL" id="MGHY01000016">
    <property type="protein sequence ID" value="OGM79423.1"/>
    <property type="molecule type" value="Genomic_DNA"/>
</dbReference>